<dbReference type="EMBL" id="CAADFC020000009">
    <property type="protein sequence ID" value="VIO69692.1"/>
    <property type="molecule type" value="Genomic_DNA"/>
</dbReference>
<organism evidence="1 2">
    <name type="scientific">Bradyrhizobium ivorense</name>
    <dbReference type="NCBI Taxonomy" id="2511166"/>
    <lineage>
        <taxon>Bacteria</taxon>
        <taxon>Pseudomonadati</taxon>
        <taxon>Pseudomonadota</taxon>
        <taxon>Alphaproteobacteria</taxon>
        <taxon>Hyphomicrobiales</taxon>
        <taxon>Nitrobacteraceae</taxon>
        <taxon>Bradyrhizobium</taxon>
    </lineage>
</organism>
<comment type="caution">
    <text evidence="1">The sequence shown here is derived from an EMBL/GenBank/DDBJ whole genome shotgun (WGS) entry which is preliminary data.</text>
</comment>
<name>A0A508T340_9BRAD</name>
<dbReference type="Proteomes" id="UP000328092">
    <property type="component" value="Unassembled WGS sequence"/>
</dbReference>
<evidence type="ECO:0000313" key="2">
    <source>
        <dbReference type="Proteomes" id="UP000328092"/>
    </source>
</evidence>
<evidence type="ECO:0000313" key="1">
    <source>
        <dbReference type="EMBL" id="VIO69692.1"/>
    </source>
</evidence>
<protein>
    <submittedName>
        <fullName evidence="1">Uncharacterized protein</fullName>
    </submittedName>
</protein>
<sequence>MDPRIAPKKRLEKRVRVETTFDAVAARMESDPAKAEVMAHFANLVADGFAEWQVLDNGTIRLRLTTGATYLLEQTTVTRIA</sequence>
<reference evidence="1" key="1">
    <citation type="submission" date="2019-02" db="EMBL/GenBank/DDBJ databases">
        <authorList>
            <person name="Pothier F.J."/>
        </authorList>
    </citation>
    <scope>NUCLEOTIDE SEQUENCE</scope>
    <source>
        <strain evidence="1">CI-1B</strain>
    </source>
</reference>
<dbReference type="OrthoDB" id="8241270at2"/>
<dbReference type="AlphaFoldDB" id="A0A508T340"/>
<accession>A0A508T340</accession>
<proteinExistence type="predicted"/>
<dbReference type="RefSeq" id="WP_139859832.1">
    <property type="nucleotide sequence ID" value="NZ_CAADFC020000009.1"/>
</dbReference>
<keyword evidence="2" id="KW-1185">Reference proteome</keyword>
<gene>
    <name evidence="1" type="ORF">CI1B_29000</name>
</gene>